<dbReference type="EMBL" id="JACGCM010001789">
    <property type="protein sequence ID" value="KAF6149624.1"/>
    <property type="molecule type" value="Genomic_DNA"/>
</dbReference>
<dbReference type="PANTHER" id="PTHR48040">
    <property type="entry name" value="PLEIOTROPIC DRUG RESISTANCE PROTEIN 1-LIKE ISOFORM X1"/>
    <property type="match status" value="1"/>
</dbReference>
<dbReference type="PANTHER" id="PTHR48040:SF12">
    <property type="entry name" value="ABC TRANSPORTER G FAMILY MEMBER 32-LIKE ISOFORM X1"/>
    <property type="match status" value="1"/>
</dbReference>
<dbReference type="AlphaFoldDB" id="A0A7J7M4C0"/>
<protein>
    <submittedName>
        <fullName evidence="1">Uncharacterized protein</fullName>
    </submittedName>
</protein>
<name>A0A7J7M4C0_9MAGN</name>
<organism evidence="1 2">
    <name type="scientific">Kingdonia uniflora</name>
    <dbReference type="NCBI Taxonomy" id="39325"/>
    <lineage>
        <taxon>Eukaryota</taxon>
        <taxon>Viridiplantae</taxon>
        <taxon>Streptophyta</taxon>
        <taxon>Embryophyta</taxon>
        <taxon>Tracheophyta</taxon>
        <taxon>Spermatophyta</taxon>
        <taxon>Magnoliopsida</taxon>
        <taxon>Ranunculales</taxon>
        <taxon>Circaeasteraceae</taxon>
        <taxon>Kingdonia</taxon>
    </lineage>
</organism>
<evidence type="ECO:0000313" key="1">
    <source>
        <dbReference type="EMBL" id="KAF6149624.1"/>
    </source>
</evidence>
<sequence length="133" mass="15494">MSFSNINYYVDMPLVFVDEVMELVELTSLSGALVDLPEVDGLSTEQRKRSGYNPAAWMIEVTSSSEESRLGIDIAEVYWRSRLFQQNRHLIETLSKPSSYTKYLSFPTKYSKSFLNQFLASLWKQNLSYWRNL</sequence>
<gene>
    <name evidence="1" type="ORF">GIB67_011233</name>
</gene>
<accession>A0A7J7M4C0</accession>
<reference evidence="1 2" key="1">
    <citation type="journal article" date="2020" name="IScience">
        <title>Genome Sequencing of the Endangered Kingdonia uniflora (Circaeasteraceae, Ranunculales) Reveals Potential Mechanisms of Evolutionary Specialization.</title>
        <authorList>
            <person name="Sun Y."/>
            <person name="Deng T."/>
            <person name="Zhang A."/>
            <person name="Moore M.J."/>
            <person name="Landis J.B."/>
            <person name="Lin N."/>
            <person name="Zhang H."/>
            <person name="Zhang X."/>
            <person name="Huang J."/>
            <person name="Zhang X."/>
            <person name="Sun H."/>
            <person name="Wang H."/>
        </authorList>
    </citation>
    <scope>NUCLEOTIDE SEQUENCE [LARGE SCALE GENOMIC DNA]</scope>
    <source>
        <strain evidence="1">TB1705</strain>
        <tissue evidence="1">Leaf</tissue>
    </source>
</reference>
<evidence type="ECO:0000313" key="2">
    <source>
        <dbReference type="Proteomes" id="UP000541444"/>
    </source>
</evidence>
<dbReference type="Proteomes" id="UP000541444">
    <property type="component" value="Unassembled WGS sequence"/>
</dbReference>
<comment type="caution">
    <text evidence="1">The sequence shown here is derived from an EMBL/GenBank/DDBJ whole genome shotgun (WGS) entry which is preliminary data.</text>
</comment>
<dbReference type="OrthoDB" id="66620at2759"/>
<proteinExistence type="predicted"/>
<keyword evidence="2" id="KW-1185">Reference proteome</keyword>